<organism evidence="2 3">
    <name type="scientific">Leptothrix discophora</name>
    <dbReference type="NCBI Taxonomy" id="89"/>
    <lineage>
        <taxon>Bacteria</taxon>
        <taxon>Pseudomonadati</taxon>
        <taxon>Pseudomonadota</taxon>
        <taxon>Betaproteobacteria</taxon>
        <taxon>Burkholderiales</taxon>
        <taxon>Sphaerotilaceae</taxon>
        <taxon>Leptothrix</taxon>
    </lineage>
</organism>
<protein>
    <submittedName>
        <fullName evidence="2">Uncharacterized protein</fullName>
    </submittedName>
</protein>
<evidence type="ECO:0000313" key="3">
    <source>
        <dbReference type="Proteomes" id="UP001235760"/>
    </source>
</evidence>
<name>A0ABT9G1H5_LEPDI</name>
<dbReference type="Proteomes" id="UP001235760">
    <property type="component" value="Unassembled WGS sequence"/>
</dbReference>
<reference evidence="2 3" key="1">
    <citation type="submission" date="2023-08" db="EMBL/GenBank/DDBJ databases">
        <authorList>
            <person name="Roldan D.M."/>
            <person name="Menes R.J."/>
        </authorList>
    </citation>
    <scope>NUCLEOTIDE SEQUENCE [LARGE SCALE GENOMIC DNA]</scope>
    <source>
        <strain evidence="2 3">CCM 2812</strain>
    </source>
</reference>
<comment type="caution">
    <text evidence="2">The sequence shown here is derived from an EMBL/GenBank/DDBJ whole genome shotgun (WGS) entry which is preliminary data.</text>
</comment>
<keyword evidence="3" id="KW-1185">Reference proteome</keyword>
<feature type="region of interest" description="Disordered" evidence="1">
    <location>
        <begin position="38"/>
        <end position="69"/>
    </location>
</feature>
<proteinExistence type="predicted"/>
<accession>A0ABT9G1H5</accession>
<evidence type="ECO:0000256" key="1">
    <source>
        <dbReference type="SAM" id="MobiDB-lite"/>
    </source>
</evidence>
<gene>
    <name evidence="2" type="ORF">Q8X39_06350</name>
</gene>
<sequence>MQRWLQQWFLHLGAGFMPQAAIPSIDPRAPSSLIVQGHAPHALPRRGRSRRPVVVTARPAESAGRSLDADTTRRVHLSVDPADSSRTRICGRMADVCDALDALIDREAAQQAGLTVHASGLNG</sequence>
<dbReference type="RefSeq" id="WP_305748817.1">
    <property type="nucleotide sequence ID" value="NZ_JAUZEE010000003.1"/>
</dbReference>
<dbReference type="EMBL" id="JAUZEE010000003">
    <property type="protein sequence ID" value="MDP4300251.1"/>
    <property type="molecule type" value="Genomic_DNA"/>
</dbReference>
<evidence type="ECO:0000313" key="2">
    <source>
        <dbReference type="EMBL" id="MDP4300251.1"/>
    </source>
</evidence>